<keyword evidence="5" id="KW-1185">Reference proteome</keyword>
<feature type="chain" id="PRO_5046301403" description="DUF6438 domain-containing protein" evidence="2">
    <location>
        <begin position="20"/>
        <end position="166"/>
    </location>
</feature>
<evidence type="ECO:0000313" key="4">
    <source>
        <dbReference type="EMBL" id="GAA4465768.1"/>
    </source>
</evidence>
<sequence length="166" mass="18641">MKKLTLLILMLAAVAGVHAKTVKKKKKQATSKEIVSVSIHRTVCFGKCPDYIVEINKDGTATYTGRMFVQDTGIFKKNIGKQKAGEIITLFKTYRVDTCSEMYENRIPDLPGLNMVINYKKGKKQIYNCKWGPAFLEEIATAMEEAGKMPDESKTGWKKTGMPKKP</sequence>
<name>A0ABP8NI04_9BACT</name>
<dbReference type="InterPro" id="IPR045497">
    <property type="entry name" value="DUF6438"/>
</dbReference>
<dbReference type="RefSeq" id="WP_345082024.1">
    <property type="nucleotide sequence ID" value="NZ_BAABFA010000011.1"/>
</dbReference>
<evidence type="ECO:0000256" key="2">
    <source>
        <dbReference type="SAM" id="SignalP"/>
    </source>
</evidence>
<feature type="domain" description="DUF6438" evidence="3">
    <location>
        <begin position="36"/>
        <end position="145"/>
    </location>
</feature>
<organism evidence="4 5">
    <name type="scientific">Nemorincola caseinilytica</name>
    <dbReference type="NCBI Taxonomy" id="2054315"/>
    <lineage>
        <taxon>Bacteria</taxon>
        <taxon>Pseudomonadati</taxon>
        <taxon>Bacteroidota</taxon>
        <taxon>Chitinophagia</taxon>
        <taxon>Chitinophagales</taxon>
        <taxon>Chitinophagaceae</taxon>
        <taxon>Nemorincola</taxon>
    </lineage>
</organism>
<dbReference type="Pfam" id="PF20033">
    <property type="entry name" value="DUF6438"/>
    <property type="match status" value="1"/>
</dbReference>
<evidence type="ECO:0000313" key="5">
    <source>
        <dbReference type="Proteomes" id="UP001500067"/>
    </source>
</evidence>
<gene>
    <name evidence="4" type="ORF">GCM10023093_18490</name>
</gene>
<proteinExistence type="predicted"/>
<keyword evidence="2" id="KW-0732">Signal</keyword>
<accession>A0ABP8NI04</accession>
<comment type="caution">
    <text evidence="4">The sequence shown here is derived from an EMBL/GenBank/DDBJ whole genome shotgun (WGS) entry which is preliminary data.</text>
</comment>
<evidence type="ECO:0000259" key="3">
    <source>
        <dbReference type="Pfam" id="PF20033"/>
    </source>
</evidence>
<feature type="signal peptide" evidence="2">
    <location>
        <begin position="1"/>
        <end position="19"/>
    </location>
</feature>
<feature type="region of interest" description="Disordered" evidence="1">
    <location>
        <begin position="147"/>
        <end position="166"/>
    </location>
</feature>
<protein>
    <recommendedName>
        <fullName evidence="3">DUF6438 domain-containing protein</fullName>
    </recommendedName>
</protein>
<reference evidence="5" key="1">
    <citation type="journal article" date="2019" name="Int. J. Syst. Evol. Microbiol.">
        <title>The Global Catalogue of Microorganisms (GCM) 10K type strain sequencing project: providing services to taxonomists for standard genome sequencing and annotation.</title>
        <authorList>
            <consortium name="The Broad Institute Genomics Platform"/>
            <consortium name="The Broad Institute Genome Sequencing Center for Infectious Disease"/>
            <person name="Wu L."/>
            <person name="Ma J."/>
        </authorList>
    </citation>
    <scope>NUCLEOTIDE SEQUENCE [LARGE SCALE GENOMIC DNA]</scope>
    <source>
        <strain evidence="5">JCM 32105</strain>
    </source>
</reference>
<dbReference type="Proteomes" id="UP001500067">
    <property type="component" value="Unassembled WGS sequence"/>
</dbReference>
<evidence type="ECO:0000256" key="1">
    <source>
        <dbReference type="SAM" id="MobiDB-lite"/>
    </source>
</evidence>
<dbReference type="EMBL" id="BAABFA010000011">
    <property type="protein sequence ID" value="GAA4465768.1"/>
    <property type="molecule type" value="Genomic_DNA"/>
</dbReference>